<reference evidence="1 2" key="1">
    <citation type="submission" date="2017-07" db="EMBL/GenBank/DDBJ databases">
        <title>In vitro design and evaluation of phage cocktails against multidrug-resistant Aeromonas salmonicida.</title>
        <authorList>
            <person name="Chen L."/>
            <person name="Yuan S."/>
            <person name="Ma Y."/>
        </authorList>
    </citation>
    <scope>NUCLEOTIDE SEQUENCE [LARGE SCALE GENOMIC DNA]</scope>
</reference>
<protein>
    <submittedName>
        <fullName evidence="1">Uncharacterized protein</fullName>
    </submittedName>
</protein>
<proteinExistence type="predicted"/>
<sequence>MEITITLREAFESVKCLSKKFDVSDWDYVDNMNTLSNIYIAVPMGEDEIRGYIDSAIRNIDDAKTVFDRGDSYEDDLIGIHLDMALVNLRAAIYYASK</sequence>
<accession>A0A223LE93</accession>
<dbReference type="Proteomes" id="UP000226092">
    <property type="component" value="Segment"/>
</dbReference>
<evidence type="ECO:0000313" key="1">
    <source>
        <dbReference type="EMBL" id="ASU00318.1"/>
    </source>
</evidence>
<keyword evidence="2" id="KW-1185">Reference proteome</keyword>
<organism evidence="1 2">
    <name type="scientific">Aeromonas phage AS-zj</name>
    <dbReference type="NCBI Taxonomy" id="2024208"/>
    <lineage>
        <taxon>Viruses</taxon>
        <taxon>Duplodnaviria</taxon>
        <taxon>Heunggongvirae</taxon>
        <taxon>Uroviricota</taxon>
        <taxon>Caudoviricetes</taxon>
        <taxon>Pantevenvirales</taxon>
        <taxon>Straboviridae</taxon>
        <taxon>Emmerichvirinae</taxon>
        <taxon>Ceceduovirus</taxon>
        <taxon>Ceceduovirus aszj</taxon>
    </lineage>
</organism>
<evidence type="ECO:0000313" key="2">
    <source>
        <dbReference type="Proteomes" id="UP000226092"/>
    </source>
</evidence>
<dbReference type="EMBL" id="MF448340">
    <property type="protein sequence ID" value="ASU00318.1"/>
    <property type="molecule type" value="Genomic_DNA"/>
</dbReference>
<dbReference type="KEGG" id="vg:55604601"/>
<dbReference type="RefSeq" id="YP_009834534.1">
    <property type="nucleotide sequence ID" value="NC_048673.1"/>
</dbReference>
<name>A0A223LE93_9CAUD</name>
<dbReference type="GeneID" id="55604601"/>